<sequence length="157" mass="18568">MKKRLLRTTLSVLFCLFIGFLVTITSQKSLHPWYTTLNKPSFTPPYWVFFAVWNLLYFMMGISLGIIWNKGFYHKLVKTALYHFGFQLLLNVSWFIFFFGLQNSFIALLDITTLFILLLFTIKWFKFVNATAAYLLVPYILWVAFATALNFCIWQLN</sequence>
<protein>
    <submittedName>
        <fullName evidence="7">TspO/MBR family protein</fullName>
    </submittedName>
</protein>
<organism evidence="7 8">
    <name type="scientific">Aquimarina hainanensis</name>
    <dbReference type="NCBI Taxonomy" id="1578017"/>
    <lineage>
        <taxon>Bacteria</taxon>
        <taxon>Pseudomonadati</taxon>
        <taxon>Bacteroidota</taxon>
        <taxon>Flavobacteriia</taxon>
        <taxon>Flavobacteriales</taxon>
        <taxon>Flavobacteriaceae</taxon>
        <taxon>Aquimarina</taxon>
    </lineage>
</organism>
<evidence type="ECO:0000256" key="3">
    <source>
        <dbReference type="ARBA" id="ARBA00022692"/>
    </source>
</evidence>
<dbReference type="Pfam" id="PF03073">
    <property type="entry name" value="TspO_MBR"/>
    <property type="match status" value="1"/>
</dbReference>
<feature type="transmembrane region" description="Helical" evidence="6">
    <location>
        <begin position="46"/>
        <end position="68"/>
    </location>
</feature>
<feature type="transmembrane region" description="Helical" evidence="6">
    <location>
        <begin position="132"/>
        <end position="156"/>
    </location>
</feature>
<keyword evidence="5 6" id="KW-0472">Membrane</keyword>
<evidence type="ECO:0000313" key="8">
    <source>
        <dbReference type="Proteomes" id="UP001597459"/>
    </source>
</evidence>
<dbReference type="PANTHER" id="PTHR10057:SF0">
    <property type="entry name" value="TRANSLOCATOR PROTEIN"/>
    <property type="match status" value="1"/>
</dbReference>
<dbReference type="PIRSF" id="PIRSF005859">
    <property type="entry name" value="PBR"/>
    <property type="match status" value="1"/>
</dbReference>
<reference evidence="8" key="1">
    <citation type="journal article" date="2019" name="Int. J. Syst. Evol. Microbiol.">
        <title>The Global Catalogue of Microorganisms (GCM) 10K type strain sequencing project: providing services to taxonomists for standard genome sequencing and annotation.</title>
        <authorList>
            <consortium name="The Broad Institute Genomics Platform"/>
            <consortium name="The Broad Institute Genome Sequencing Center for Infectious Disease"/>
            <person name="Wu L."/>
            <person name="Ma J."/>
        </authorList>
    </citation>
    <scope>NUCLEOTIDE SEQUENCE [LARGE SCALE GENOMIC DNA]</scope>
    <source>
        <strain evidence="8">KCTC 42423</strain>
    </source>
</reference>
<evidence type="ECO:0000256" key="5">
    <source>
        <dbReference type="ARBA" id="ARBA00023136"/>
    </source>
</evidence>
<dbReference type="InterPro" id="IPR004307">
    <property type="entry name" value="TspO_MBR"/>
</dbReference>
<evidence type="ECO:0000256" key="6">
    <source>
        <dbReference type="SAM" id="Phobius"/>
    </source>
</evidence>
<evidence type="ECO:0000256" key="1">
    <source>
        <dbReference type="ARBA" id="ARBA00004141"/>
    </source>
</evidence>
<dbReference type="InterPro" id="IPR038330">
    <property type="entry name" value="TspO/MBR-related_sf"/>
</dbReference>
<feature type="transmembrane region" description="Helical" evidence="6">
    <location>
        <begin position="105"/>
        <end position="125"/>
    </location>
</feature>
<dbReference type="RefSeq" id="WP_176027801.1">
    <property type="nucleotide sequence ID" value="NZ_JBHSJV010000001.1"/>
</dbReference>
<dbReference type="CDD" id="cd15904">
    <property type="entry name" value="TSPO_MBR"/>
    <property type="match status" value="1"/>
</dbReference>
<proteinExistence type="inferred from homology"/>
<dbReference type="Gene3D" id="1.20.1260.100">
    <property type="entry name" value="TspO/MBR protein"/>
    <property type="match status" value="1"/>
</dbReference>
<evidence type="ECO:0000256" key="4">
    <source>
        <dbReference type="ARBA" id="ARBA00022989"/>
    </source>
</evidence>
<feature type="transmembrane region" description="Helical" evidence="6">
    <location>
        <begin position="80"/>
        <end position="99"/>
    </location>
</feature>
<name>A0ABW5N4V7_9FLAO</name>
<accession>A0ABW5N4V7</accession>
<gene>
    <name evidence="7" type="ORF">ACFSTE_02030</name>
</gene>
<comment type="subcellular location">
    <subcellularLocation>
        <location evidence="1">Membrane</location>
        <topology evidence="1">Multi-pass membrane protein</topology>
    </subcellularLocation>
</comment>
<dbReference type="EMBL" id="JBHULX010000001">
    <property type="protein sequence ID" value="MFD2589590.1"/>
    <property type="molecule type" value="Genomic_DNA"/>
</dbReference>
<keyword evidence="4 6" id="KW-1133">Transmembrane helix</keyword>
<evidence type="ECO:0000313" key="7">
    <source>
        <dbReference type="EMBL" id="MFD2589590.1"/>
    </source>
</evidence>
<dbReference type="PANTHER" id="PTHR10057">
    <property type="entry name" value="PERIPHERAL-TYPE BENZODIAZEPINE RECEPTOR"/>
    <property type="match status" value="1"/>
</dbReference>
<evidence type="ECO:0000256" key="2">
    <source>
        <dbReference type="ARBA" id="ARBA00007524"/>
    </source>
</evidence>
<dbReference type="Proteomes" id="UP001597459">
    <property type="component" value="Unassembled WGS sequence"/>
</dbReference>
<comment type="caution">
    <text evidence="7">The sequence shown here is derived from an EMBL/GenBank/DDBJ whole genome shotgun (WGS) entry which is preliminary data.</text>
</comment>
<comment type="similarity">
    <text evidence="2">Belongs to the TspO/BZRP family.</text>
</comment>
<keyword evidence="8" id="KW-1185">Reference proteome</keyword>
<keyword evidence="3 6" id="KW-0812">Transmembrane</keyword>